<dbReference type="Pfam" id="PF03816">
    <property type="entry name" value="LytR_cpsA_psr"/>
    <property type="match status" value="1"/>
</dbReference>
<dbReference type="InterPro" id="IPR050922">
    <property type="entry name" value="LytR/CpsA/Psr_CW_biosynth"/>
</dbReference>
<dbReference type="EMBL" id="MCHY01000002">
    <property type="protein sequence ID" value="RKD26720.1"/>
    <property type="molecule type" value="Genomic_DNA"/>
</dbReference>
<feature type="domain" description="Cell envelope-related transcriptional attenuator" evidence="2">
    <location>
        <begin position="89"/>
        <end position="257"/>
    </location>
</feature>
<dbReference type="NCBIfam" id="TIGR00350">
    <property type="entry name" value="lytR_cpsA_psr"/>
    <property type="match status" value="1"/>
</dbReference>
<dbReference type="RefSeq" id="WP_120188002.1">
    <property type="nucleotide sequence ID" value="NZ_MCHY01000002.1"/>
</dbReference>
<dbReference type="PANTHER" id="PTHR33392:SF6">
    <property type="entry name" value="POLYISOPRENYL-TEICHOIC ACID--PEPTIDOGLYCAN TEICHOIC ACID TRANSFERASE TAGU"/>
    <property type="match status" value="1"/>
</dbReference>
<evidence type="ECO:0000313" key="4">
    <source>
        <dbReference type="Proteomes" id="UP000284219"/>
    </source>
</evidence>
<name>A0A419SQF3_9BACL</name>
<evidence type="ECO:0000256" key="1">
    <source>
        <dbReference type="ARBA" id="ARBA00006068"/>
    </source>
</evidence>
<proteinExistence type="inferred from homology"/>
<dbReference type="OrthoDB" id="27330at2"/>
<protein>
    <recommendedName>
        <fullName evidence="2">Cell envelope-related transcriptional attenuator domain-containing protein</fullName>
    </recommendedName>
</protein>
<dbReference type="AlphaFoldDB" id="A0A419SQF3"/>
<keyword evidence="4" id="KW-1185">Reference proteome</keyword>
<evidence type="ECO:0000313" key="3">
    <source>
        <dbReference type="EMBL" id="RKD26720.1"/>
    </source>
</evidence>
<dbReference type="Proteomes" id="UP000284219">
    <property type="component" value="Unassembled WGS sequence"/>
</dbReference>
<dbReference type="Gene3D" id="3.40.630.190">
    <property type="entry name" value="LCP protein"/>
    <property type="match status" value="1"/>
</dbReference>
<accession>A0A419SQF3</accession>
<reference evidence="3 4" key="1">
    <citation type="submission" date="2016-08" db="EMBL/GenBank/DDBJ databases">
        <title>Novel Firmicute Genomes.</title>
        <authorList>
            <person name="Poppleton D.I."/>
            <person name="Gribaldo S."/>
        </authorList>
    </citation>
    <scope>NUCLEOTIDE SEQUENCE [LARGE SCALE GENOMIC DNA]</scope>
    <source>
        <strain evidence="3 4">RAOx-1</strain>
    </source>
</reference>
<comment type="caution">
    <text evidence="3">The sequence shown here is derived from an EMBL/GenBank/DDBJ whole genome shotgun (WGS) entry which is preliminary data.</text>
</comment>
<dbReference type="InterPro" id="IPR004474">
    <property type="entry name" value="LytR_CpsA_psr"/>
</dbReference>
<evidence type="ECO:0000259" key="2">
    <source>
        <dbReference type="Pfam" id="PF03816"/>
    </source>
</evidence>
<gene>
    <name evidence="3" type="ORF">BEP19_16080</name>
</gene>
<organism evidence="3 4">
    <name type="scientific">Ammoniphilus oxalaticus</name>
    <dbReference type="NCBI Taxonomy" id="66863"/>
    <lineage>
        <taxon>Bacteria</taxon>
        <taxon>Bacillati</taxon>
        <taxon>Bacillota</taxon>
        <taxon>Bacilli</taxon>
        <taxon>Bacillales</taxon>
        <taxon>Paenibacillaceae</taxon>
        <taxon>Aneurinibacillus group</taxon>
        <taxon>Ammoniphilus</taxon>
    </lineage>
</organism>
<sequence length="340" mass="38894">MDKQTQRRPSIHLIRRRRRRRRRARLFLLFLLFCLLIGLSTLGYASWRIDHALDGVTGSFEEEGTAGAPFSILILGNDNRPETGTNLMDVMIVAAVDPKQGQIAMVSIPRDTKVRFADLGRRVKANEAYSIGEYLKRQNDQEKTNRVDGPSLAKKMASQLFEIPIDHYVMIDFKGFMAMIDEIGGIEIEVERELIYNDPTDQTHIHLLPGQQHVNGKEALDWVRHRHDDRGLDHYSSDFDRNRRQQEVITAVAVQMKTMTGISNVFDALDIMAAHIQTDLTKTQIRQLLLRAPSFHPDKINRIETPNVYWDGGLLQTVIPEEDLKAASEQLNELLNGDMR</sequence>
<dbReference type="PANTHER" id="PTHR33392">
    <property type="entry name" value="POLYISOPRENYL-TEICHOIC ACID--PEPTIDOGLYCAN TEICHOIC ACID TRANSFERASE TAGU"/>
    <property type="match status" value="1"/>
</dbReference>
<comment type="similarity">
    <text evidence="1">Belongs to the LytR/CpsA/Psr (LCP) family.</text>
</comment>